<dbReference type="GO" id="GO:0008481">
    <property type="term" value="F:sphingosine kinase activity"/>
    <property type="evidence" value="ECO:0007669"/>
    <property type="project" value="UniProtKB-EC"/>
</dbReference>
<name>B4KWK9_DROMO</name>
<evidence type="ECO:0000256" key="3">
    <source>
        <dbReference type="ARBA" id="ARBA00022741"/>
    </source>
</evidence>
<dbReference type="eggNOG" id="KOG1116">
    <property type="taxonomic scope" value="Eukaryota"/>
</dbReference>
<dbReference type="Gene3D" id="3.40.50.10330">
    <property type="entry name" value="Probable inorganic polyphosphate/atp-NAD kinase, domain 1"/>
    <property type="match status" value="1"/>
</dbReference>
<dbReference type="InterPro" id="IPR016064">
    <property type="entry name" value="NAD/diacylglycerol_kinase_sf"/>
</dbReference>
<dbReference type="HOGENOM" id="CLU_013399_1_1_1"/>
<keyword evidence="3" id="KW-0547">Nucleotide-binding</keyword>
<keyword evidence="11" id="KW-1185">Reference proteome</keyword>
<evidence type="ECO:0000256" key="2">
    <source>
        <dbReference type="ARBA" id="ARBA00022679"/>
    </source>
</evidence>
<dbReference type="InParanoid" id="B4KWK9"/>
<dbReference type="PANTHER" id="PTHR12358">
    <property type="entry name" value="SPHINGOSINE KINASE"/>
    <property type="match status" value="1"/>
</dbReference>
<dbReference type="GO" id="GO:0005765">
    <property type="term" value="C:lysosomal membrane"/>
    <property type="evidence" value="ECO:0007669"/>
    <property type="project" value="EnsemblMetazoa"/>
</dbReference>
<feature type="domain" description="DAGKc" evidence="9">
    <location>
        <begin position="196"/>
        <end position="342"/>
    </location>
</feature>
<gene>
    <name evidence="10" type="primary">Dmoj\GI13895</name>
    <name evidence="10" type="ORF">Dmoj_GI13895</name>
</gene>
<comment type="subcellular location">
    <subcellularLocation>
        <location evidence="1">Endomembrane system</location>
    </subcellularLocation>
</comment>
<evidence type="ECO:0000256" key="5">
    <source>
        <dbReference type="ARBA" id="ARBA00022840"/>
    </source>
</evidence>
<dbReference type="GO" id="GO:0046512">
    <property type="term" value="P:sphingosine biosynthetic process"/>
    <property type="evidence" value="ECO:0007669"/>
    <property type="project" value="TreeGrafter"/>
</dbReference>
<evidence type="ECO:0000256" key="6">
    <source>
        <dbReference type="ARBA" id="ARBA00023136"/>
    </source>
</evidence>
<dbReference type="OMA" id="TIWTLYR"/>
<dbReference type="FunCoup" id="B4KWK9">
    <property type="interactions" value="830"/>
</dbReference>
<dbReference type="PhylomeDB" id="B4KWK9"/>
<proteinExistence type="predicted"/>
<dbReference type="FunFam" id="3.40.50.10330:FF:000005">
    <property type="entry name" value="Sphingosine kinase 2"/>
    <property type="match status" value="1"/>
</dbReference>
<dbReference type="KEGG" id="dmo:Dmoj_GI13895"/>
<sequence length="647" mass="72621">MNKSQERSTDSAISTPNKADDDLHNVSDTFYTSQRKGSHVFRVRLDATGFTLQRESPSGVIIKEQKVKICDIIGARCMRMKKSPRNLAGCACVNPGTPAAGSGRKGTPSKCSMASKEENATDVGDGSAYLYLFAYVLKKKSLRSSLHRERTVLTLRFRSFDTFEDNMREADRWYRALRWQLHQTLEPIFVENIGEPRRRRILVLLNPKSGSGNAREVFNTSVAPILNEAEVPYDLFVTKHSNYAIEFMSTRRLDEWCTILAVGGDGLFHEVINGLLCRADWAQVMDSLALAIIPCGSGNGLARSIAHGYNEPYFSNPVLGAALTAISGRTSPMDVVRVEVKNRVMFSFLSIGWGLISDVDIESECIRMFGYQRFTIWTLYRWANLRTYNGKISYLLADEAEESLETPLLQSEQMRKMQSSRSCTMHIDKLSNASNHRSMEFLPQEFEDVISLETSINQSFRSRCDSWLSGGSRRSCYYSISESIYHSVADDSEFTQPSISAGTKLEQGYPNFGPGTSLPGLDEPLPEAAGWLVEEGEFIMMHAIYQSHLGIDCHFAPKAQLNDGKIFLVLIRGGISRPHLLSFLYNMSTGSHLPEKNNQYIKVLQVRAFRLEPYDNHGIITVDGEQIEFGPLQAEILPGISRVMIPK</sequence>
<dbReference type="GO" id="GO:0042981">
    <property type="term" value="P:regulation of apoptotic process"/>
    <property type="evidence" value="ECO:0007669"/>
    <property type="project" value="UniProtKB-ARBA"/>
</dbReference>
<evidence type="ECO:0000313" key="11">
    <source>
        <dbReference type="Proteomes" id="UP000009192"/>
    </source>
</evidence>
<keyword evidence="4" id="KW-0418">Kinase</keyword>
<dbReference type="GO" id="GO:0012505">
    <property type="term" value="C:endomembrane system"/>
    <property type="evidence" value="ECO:0007669"/>
    <property type="project" value="UniProtKB-SubCell"/>
</dbReference>
<reference evidence="10 11" key="1">
    <citation type="journal article" date="2007" name="Nature">
        <title>Evolution of genes and genomes on the Drosophila phylogeny.</title>
        <authorList>
            <consortium name="Drosophila 12 Genomes Consortium"/>
            <person name="Clark A.G."/>
            <person name="Eisen M.B."/>
            <person name="Smith D.R."/>
            <person name="Bergman C.M."/>
            <person name="Oliver B."/>
            <person name="Markow T.A."/>
            <person name="Kaufman T.C."/>
            <person name="Kellis M."/>
            <person name="Gelbart W."/>
            <person name="Iyer V.N."/>
            <person name="Pollard D.A."/>
            <person name="Sackton T.B."/>
            <person name="Larracuente A.M."/>
            <person name="Singh N.D."/>
            <person name="Abad J.P."/>
            <person name="Abt D.N."/>
            <person name="Adryan B."/>
            <person name="Aguade M."/>
            <person name="Akashi H."/>
            <person name="Anderson W.W."/>
            <person name="Aquadro C.F."/>
            <person name="Ardell D.H."/>
            <person name="Arguello R."/>
            <person name="Artieri C.G."/>
            <person name="Barbash D.A."/>
            <person name="Barker D."/>
            <person name="Barsanti P."/>
            <person name="Batterham P."/>
            <person name="Batzoglou S."/>
            <person name="Begun D."/>
            <person name="Bhutkar A."/>
            <person name="Blanco E."/>
            <person name="Bosak S.A."/>
            <person name="Bradley R.K."/>
            <person name="Brand A.D."/>
            <person name="Brent M.R."/>
            <person name="Brooks A.N."/>
            <person name="Brown R.H."/>
            <person name="Butlin R.K."/>
            <person name="Caggese C."/>
            <person name="Calvi B.R."/>
            <person name="Bernardo de Carvalho A."/>
            <person name="Caspi A."/>
            <person name="Castrezana S."/>
            <person name="Celniker S.E."/>
            <person name="Chang J.L."/>
            <person name="Chapple C."/>
            <person name="Chatterji S."/>
            <person name="Chinwalla A."/>
            <person name="Civetta A."/>
            <person name="Clifton S.W."/>
            <person name="Comeron J.M."/>
            <person name="Costello J.C."/>
            <person name="Coyne J.A."/>
            <person name="Daub J."/>
            <person name="David R.G."/>
            <person name="Delcher A.L."/>
            <person name="Delehaunty K."/>
            <person name="Do C.B."/>
            <person name="Ebling H."/>
            <person name="Edwards K."/>
            <person name="Eickbush T."/>
            <person name="Evans J.D."/>
            <person name="Filipski A."/>
            <person name="Findeiss S."/>
            <person name="Freyhult E."/>
            <person name="Fulton L."/>
            <person name="Fulton R."/>
            <person name="Garcia A.C."/>
            <person name="Gardiner A."/>
            <person name="Garfield D.A."/>
            <person name="Garvin B.E."/>
            <person name="Gibson G."/>
            <person name="Gilbert D."/>
            <person name="Gnerre S."/>
            <person name="Godfrey J."/>
            <person name="Good R."/>
            <person name="Gotea V."/>
            <person name="Gravely B."/>
            <person name="Greenberg A.J."/>
            <person name="Griffiths-Jones S."/>
            <person name="Gross S."/>
            <person name="Guigo R."/>
            <person name="Gustafson E.A."/>
            <person name="Haerty W."/>
            <person name="Hahn M.W."/>
            <person name="Halligan D.L."/>
            <person name="Halpern A.L."/>
            <person name="Halter G.M."/>
            <person name="Han M.V."/>
            <person name="Heger A."/>
            <person name="Hillier L."/>
            <person name="Hinrichs A.S."/>
            <person name="Holmes I."/>
            <person name="Hoskins R.A."/>
            <person name="Hubisz M.J."/>
            <person name="Hultmark D."/>
            <person name="Huntley M.A."/>
            <person name="Jaffe D.B."/>
            <person name="Jagadeeshan S."/>
            <person name="Jeck W.R."/>
            <person name="Johnson J."/>
            <person name="Jones C.D."/>
            <person name="Jordan W.C."/>
            <person name="Karpen G.H."/>
            <person name="Kataoka E."/>
            <person name="Keightley P.D."/>
            <person name="Kheradpour P."/>
            <person name="Kirkness E.F."/>
            <person name="Koerich L.B."/>
            <person name="Kristiansen K."/>
            <person name="Kudrna D."/>
            <person name="Kulathinal R.J."/>
            <person name="Kumar S."/>
            <person name="Kwok R."/>
            <person name="Lander E."/>
            <person name="Langley C.H."/>
            <person name="Lapoint R."/>
            <person name="Lazzaro B.P."/>
            <person name="Lee S.J."/>
            <person name="Levesque L."/>
            <person name="Li R."/>
            <person name="Lin C.F."/>
            <person name="Lin M.F."/>
            <person name="Lindblad-Toh K."/>
            <person name="Llopart A."/>
            <person name="Long M."/>
            <person name="Low L."/>
            <person name="Lozovsky E."/>
            <person name="Lu J."/>
            <person name="Luo M."/>
            <person name="Machado C.A."/>
            <person name="Makalowski W."/>
            <person name="Marzo M."/>
            <person name="Matsuda M."/>
            <person name="Matzkin L."/>
            <person name="McAllister B."/>
            <person name="McBride C.S."/>
            <person name="McKernan B."/>
            <person name="McKernan K."/>
            <person name="Mendez-Lago M."/>
            <person name="Minx P."/>
            <person name="Mollenhauer M.U."/>
            <person name="Montooth K."/>
            <person name="Mount S.M."/>
            <person name="Mu X."/>
            <person name="Myers E."/>
            <person name="Negre B."/>
            <person name="Newfeld S."/>
            <person name="Nielsen R."/>
            <person name="Noor M.A."/>
            <person name="O'Grady P."/>
            <person name="Pachter L."/>
            <person name="Papaceit M."/>
            <person name="Parisi M.J."/>
            <person name="Parisi M."/>
            <person name="Parts L."/>
            <person name="Pedersen J.S."/>
            <person name="Pesole G."/>
            <person name="Phillippy A.M."/>
            <person name="Ponting C.P."/>
            <person name="Pop M."/>
            <person name="Porcelli D."/>
            <person name="Powell J.R."/>
            <person name="Prohaska S."/>
            <person name="Pruitt K."/>
            <person name="Puig M."/>
            <person name="Quesneville H."/>
            <person name="Ram K.R."/>
            <person name="Rand D."/>
            <person name="Rasmussen M.D."/>
            <person name="Reed L.K."/>
            <person name="Reenan R."/>
            <person name="Reily A."/>
            <person name="Remington K.A."/>
            <person name="Rieger T.T."/>
            <person name="Ritchie M.G."/>
            <person name="Robin C."/>
            <person name="Rogers Y.H."/>
            <person name="Rohde C."/>
            <person name="Rozas J."/>
            <person name="Rubenfield M.J."/>
            <person name="Ruiz A."/>
            <person name="Russo S."/>
            <person name="Salzberg S.L."/>
            <person name="Sanchez-Gracia A."/>
            <person name="Saranga D.J."/>
            <person name="Sato H."/>
            <person name="Schaeffer S.W."/>
            <person name="Schatz M.C."/>
            <person name="Schlenke T."/>
            <person name="Schwartz R."/>
            <person name="Segarra C."/>
            <person name="Singh R.S."/>
            <person name="Sirot L."/>
            <person name="Sirota M."/>
            <person name="Sisneros N.B."/>
            <person name="Smith C.D."/>
            <person name="Smith T.F."/>
            <person name="Spieth J."/>
            <person name="Stage D.E."/>
            <person name="Stark A."/>
            <person name="Stephan W."/>
            <person name="Strausberg R.L."/>
            <person name="Strempel S."/>
            <person name="Sturgill D."/>
            <person name="Sutton G."/>
            <person name="Sutton G.G."/>
            <person name="Tao W."/>
            <person name="Teichmann S."/>
            <person name="Tobari Y.N."/>
            <person name="Tomimura Y."/>
            <person name="Tsolas J.M."/>
            <person name="Valente V.L."/>
            <person name="Venter E."/>
            <person name="Venter J.C."/>
            <person name="Vicario S."/>
            <person name="Vieira F.G."/>
            <person name="Vilella A.J."/>
            <person name="Villasante A."/>
            <person name="Walenz B."/>
            <person name="Wang J."/>
            <person name="Wasserman M."/>
            <person name="Watts T."/>
            <person name="Wilson D."/>
            <person name="Wilson R.K."/>
            <person name="Wing R.A."/>
            <person name="Wolfner M.F."/>
            <person name="Wong A."/>
            <person name="Wong G.K."/>
            <person name="Wu C.I."/>
            <person name="Wu G."/>
            <person name="Yamamoto D."/>
            <person name="Yang H.P."/>
            <person name="Yang S.P."/>
            <person name="Yorke J.A."/>
            <person name="Yoshida K."/>
            <person name="Zdobnov E."/>
            <person name="Zhang P."/>
            <person name="Zhang Y."/>
            <person name="Zimin A.V."/>
            <person name="Baldwin J."/>
            <person name="Abdouelleil A."/>
            <person name="Abdulkadir J."/>
            <person name="Abebe A."/>
            <person name="Abera B."/>
            <person name="Abreu J."/>
            <person name="Acer S.C."/>
            <person name="Aftuck L."/>
            <person name="Alexander A."/>
            <person name="An P."/>
            <person name="Anderson E."/>
            <person name="Anderson S."/>
            <person name="Arachi H."/>
            <person name="Azer M."/>
            <person name="Bachantsang P."/>
            <person name="Barry A."/>
            <person name="Bayul T."/>
            <person name="Berlin A."/>
            <person name="Bessette D."/>
            <person name="Bloom T."/>
            <person name="Blye J."/>
            <person name="Boguslavskiy L."/>
            <person name="Bonnet C."/>
            <person name="Boukhgalter B."/>
            <person name="Bourzgui I."/>
            <person name="Brown A."/>
            <person name="Cahill P."/>
            <person name="Channer S."/>
            <person name="Cheshatsang Y."/>
            <person name="Chuda L."/>
            <person name="Citroen M."/>
            <person name="Collymore A."/>
            <person name="Cooke P."/>
            <person name="Costello M."/>
            <person name="D'Aco K."/>
            <person name="Daza R."/>
            <person name="De Haan G."/>
            <person name="DeGray S."/>
            <person name="DeMaso C."/>
            <person name="Dhargay N."/>
            <person name="Dooley K."/>
            <person name="Dooley E."/>
            <person name="Doricent M."/>
            <person name="Dorje P."/>
            <person name="Dorjee K."/>
            <person name="Dupes A."/>
            <person name="Elong R."/>
            <person name="Falk J."/>
            <person name="Farina A."/>
            <person name="Faro S."/>
            <person name="Ferguson D."/>
            <person name="Fisher S."/>
            <person name="Foley C.D."/>
            <person name="Franke A."/>
            <person name="Friedrich D."/>
            <person name="Gadbois L."/>
            <person name="Gearin G."/>
            <person name="Gearin C.R."/>
            <person name="Giannoukos G."/>
            <person name="Goode T."/>
            <person name="Graham J."/>
            <person name="Grandbois E."/>
            <person name="Grewal S."/>
            <person name="Gyaltsen K."/>
            <person name="Hafez N."/>
            <person name="Hagos B."/>
            <person name="Hall J."/>
            <person name="Henson C."/>
            <person name="Hollinger A."/>
            <person name="Honan T."/>
            <person name="Huard M.D."/>
            <person name="Hughes L."/>
            <person name="Hurhula B."/>
            <person name="Husby M.E."/>
            <person name="Kamat A."/>
            <person name="Kanga B."/>
            <person name="Kashin S."/>
            <person name="Khazanovich D."/>
            <person name="Kisner P."/>
            <person name="Lance K."/>
            <person name="Lara M."/>
            <person name="Lee W."/>
            <person name="Lennon N."/>
            <person name="Letendre F."/>
            <person name="LeVine R."/>
            <person name="Lipovsky A."/>
            <person name="Liu X."/>
            <person name="Liu J."/>
            <person name="Liu S."/>
            <person name="Lokyitsang T."/>
            <person name="Lokyitsang Y."/>
            <person name="Lubonja R."/>
            <person name="Lui A."/>
            <person name="MacDonald P."/>
            <person name="Magnisalis V."/>
            <person name="Maru K."/>
            <person name="Matthews C."/>
            <person name="McCusker W."/>
            <person name="McDonough S."/>
            <person name="Mehta T."/>
            <person name="Meldrim J."/>
            <person name="Meneus L."/>
            <person name="Mihai O."/>
            <person name="Mihalev A."/>
            <person name="Mihova T."/>
            <person name="Mittelman R."/>
            <person name="Mlenga V."/>
            <person name="Montmayeur A."/>
            <person name="Mulrain L."/>
            <person name="Navidi A."/>
            <person name="Naylor J."/>
            <person name="Negash T."/>
            <person name="Nguyen T."/>
            <person name="Nguyen N."/>
            <person name="Nicol R."/>
            <person name="Norbu C."/>
            <person name="Norbu N."/>
            <person name="Novod N."/>
            <person name="O'Neill B."/>
            <person name="Osman S."/>
            <person name="Markiewicz E."/>
            <person name="Oyono O.L."/>
            <person name="Patti C."/>
            <person name="Phunkhang P."/>
            <person name="Pierre F."/>
            <person name="Priest M."/>
            <person name="Raghuraman S."/>
            <person name="Rege F."/>
            <person name="Reyes R."/>
            <person name="Rise C."/>
            <person name="Rogov P."/>
            <person name="Ross K."/>
            <person name="Ryan E."/>
            <person name="Settipalli S."/>
            <person name="Shea T."/>
            <person name="Sherpa N."/>
            <person name="Shi L."/>
            <person name="Shih D."/>
            <person name="Sparrow T."/>
            <person name="Spaulding J."/>
            <person name="Stalker J."/>
            <person name="Stange-Thomann N."/>
            <person name="Stavropoulos S."/>
            <person name="Stone C."/>
            <person name="Strader C."/>
            <person name="Tesfaye S."/>
            <person name="Thomson T."/>
            <person name="Thoulutsang Y."/>
            <person name="Thoulutsang D."/>
            <person name="Topham K."/>
            <person name="Topping I."/>
            <person name="Tsamla T."/>
            <person name="Vassiliev H."/>
            <person name="Vo A."/>
            <person name="Wangchuk T."/>
            <person name="Wangdi T."/>
            <person name="Weiand M."/>
            <person name="Wilkinson J."/>
            <person name="Wilson A."/>
            <person name="Yadav S."/>
            <person name="Young G."/>
            <person name="Yu Q."/>
            <person name="Zembek L."/>
            <person name="Zhong D."/>
            <person name="Zimmer A."/>
            <person name="Zwirko Z."/>
            <person name="Jaffe D.B."/>
            <person name="Alvarez P."/>
            <person name="Brockman W."/>
            <person name="Butler J."/>
            <person name="Chin C."/>
            <person name="Gnerre S."/>
            <person name="Grabherr M."/>
            <person name="Kleber M."/>
            <person name="Mauceli E."/>
            <person name="MacCallum I."/>
        </authorList>
    </citation>
    <scope>NUCLEOTIDE SEQUENCE [LARGE SCALE GENOMIC DNA]</scope>
    <source>
        <strain evidence="11">Tucson 15081-1352.22</strain>
    </source>
</reference>
<evidence type="ECO:0000256" key="8">
    <source>
        <dbReference type="SAM" id="MobiDB-lite"/>
    </source>
</evidence>
<dbReference type="EMBL" id="CH933809">
    <property type="protein sequence ID" value="EDW19638.1"/>
    <property type="molecule type" value="Genomic_DNA"/>
</dbReference>
<feature type="region of interest" description="Disordered" evidence="8">
    <location>
        <begin position="1"/>
        <end position="24"/>
    </location>
</feature>
<evidence type="ECO:0000256" key="7">
    <source>
        <dbReference type="ARBA" id="ARBA00044037"/>
    </source>
</evidence>
<dbReference type="Gene3D" id="2.60.200.40">
    <property type="match status" value="1"/>
</dbReference>
<dbReference type="EC" id="2.7.1.91" evidence="7"/>
<dbReference type="SMART" id="SM00046">
    <property type="entry name" value="DAGKc"/>
    <property type="match status" value="1"/>
</dbReference>
<dbReference type="InterPro" id="IPR050187">
    <property type="entry name" value="Lipid_Phosphate_FormReg"/>
</dbReference>
<evidence type="ECO:0000256" key="1">
    <source>
        <dbReference type="ARBA" id="ARBA00004308"/>
    </source>
</evidence>
<dbReference type="InterPro" id="IPR001206">
    <property type="entry name" value="Diacylglycerol_kinase_cat_dom"/>
</dbReference>
<dbReference type="InterPro" id="IPR045540">
    <property type="entry name" value="YegS/DAGK_C"/>
</dbReference>
<keyword evidence="2" id="KW-0808">Transferase</keyword>
<organism evidence="10 11">
    <name type="scientific">Drosophila mojavensis</name>
    <name type="common">Fruit fly</name>
    <dbReference type="NCBI Taxonomy" id="7230"/>
    <lineage>
        <taxon>Eukaryota</taxon>
        <taxon>Metazoa</taxon>
        <taxon>Ecdysozoa</taxon>
        <taxon>Arthropoda</taxon>
        <taxon>Hexapoda</taxon>
        <taxon>Insecta</taxon>
        <taxon>Pterygota</taxon>
        <taxon>Neoptera</taxon>
        <taxon>Endopterygota</taxon>
        <taxon>Diptera</taxon>
        <taxon>Brachycera</taxon>
        <taxon>Muscomorpha</taxon>
        <taxon>Ephydroidea</taxon>
        <taxon>Drosophilidae</taxon>
        <taxon>Drosophila</taxon>
    </lineage>
</organism>
<evidence type="ECO:0000256" key="4">
    <source>
        <dbReference type="ARBA" id="ARBA00022777"/>
    </source>
</evidence>
<dbReference type="Proteomes" id="UP000009192">
    <property type="component" value="Unassembled WGS sequence"/>
</dbReference>
<dbReference type="AlphaFoldDB" id="B4KWK9"/>
<dbReference type="OrthoDB" id="3853857at2759"/>
<dbReference type="SUPFAM" id="SSF111331">
    <property type="entry name" value="NAD kinase/diacylglycerol kinase-like"/>
    <property type="match status" value="1"/>
</dbReference>
<dbReference type="Pfam" id="PF00781">
    <property type="entry name" value="DAGK_cat"/>
    <property type="match status" value="1"/>
</dbReference>
<evidence type="ECO:0000313" key="10">
    <source>
        <dbReference type="EMBL" id="EDW19638.1"/>
    </source>
</evidence>
<dbReference type="Pfam" id="PF19279">
    <property type="entry name" value="YegS_C"/>
    <property type="match status" value="1"/>
</dbReference>
<dbReference type="PANTHER" id="PTHR12358:SF112">
    <property type="entry name" value="LD11247P-RELATED"/>
    <property type="match status" value="1"/>
</dbReference>
<accession>B4KWK9</accession>
<dbReference type="PROSITE" id="PS50146">
    <property type="entry name" value="DAGK"/>
    <property type="match status" value="1"/>
</dbReference>
<keyword evidence="5" id="KW-0067">ATP-binding</keyword>
<keyword evidence="6" id="KW-0472">Membrane</keyword>
<dbReference type="GO" id="GO:0005524">
    <property type="term" value="F:ATP binding"/>
    <property type="evidence" value="ECO:0007669"/>
    <property type="project" value="UniProtKB-KW"/>
</dbReference>
<dbReference type="InterPro" id="IPR017438">
    <property type="entry name" value="ATP-NAD_kinase_N"/>
</dbReference>
<evidence type="ECO:0000259" key="9">
    <source>
        <dbReference type="PROSITE" id="PS50146"/>
    </source>
</evidence>
<protein>
    <recommendedName>
        <fullName evidence="7">sphingosine kinase</fullName>
        <ecNumber evidence="7">2.7.1.91</ecNumber>
    </recommendedName>
</protein>